<dbReference type="Proteomes" id="UP000182466">
    <property type="component" value="Unassembled WGS sequence"/>
</dbReference>
<protein>
    <recommendedName>
        <fullName evidence="2">DUF6868 domain-containing protein</fullName>
    </recommendedName>
</protein>
<accession>A0A1I7CGH9</accession>
<keyword evidence="1" id="KW-1133">Transmembrane helix</keyword>
<keyword evidence="1" id="KW-0812">Transmembrane</keyword>
<reference evidence="3 4" key="1">
    <citation type="submission" date="2016-10" db="EMBL/GenBank/DDBJ databases">
        <authorList>
            <person name="de Groot N.N."/>
        </authorList>
    </citation>
    <scope>NUCLEOTIDE SEQUENCE [LARGE SCALE GENOMIC DNA]</scope>
    <source>
        <strain evidence="3 4">CGMCC 1.10959</strain>
    </source>
</reference>
<dbReference type="RefSeq" id="WP_027263386.1">
    <property type="nucleotide sequence ID" value="NZ_FPAW01000016.1"/>
</dbReference>
<dbReference type="Pfam" id="PF21742">
    <property type="entry name" value="DUF6868"/>
    <property type="match status" value="1"/>
</dbReference>
<keyword evidence="1" id="KW-0472">Membrane</keyword>
<dbReference type="STRING" id="999627.SAMN05216236_11693"/>
<evidence type="ECO:0000313" key="4">
    <source>
        <dbReference type="Proteomes" id="UP000182466"/>
    </source>
</evidence>
<feature type="transmembrane region" description="Helical" evidence="1">
    <location>
        <begin position="52"/>
        <end position="76"/>
    </location>
</feature>
<name>A0A1I7CGH9_9RHOB</name>
<dbReference type="eggNOG" id="ENOG5033CK7">
    <property type="taxonomic scope" value="Bacteria"/>
</dbReference>
<dbReference type="OrthoDB" id="5918912at2"/>
<dbReference type="InterPro" id="IPR049220">
    <property type="entry name" value="DUF6868"/>
</dbReference>
<evidence type="ECO:0000313" key="3">
    <source>
        <dbReference type="EMBL" id="SFT98516.1"/>
    </source>
</evidence>
<dbReference type="AlphaFoldDB" id="A0A1I7CGH9"/>
<sequence length="79" mass="9016">MTVETLTTFFGWMAVLNIAYLTLAALALLGVQNWVLGIHQRMFPVDETDLRLAYFTWLGNYKIAAMVFSIVPYVALRLM</sequence>
<feature type="transmembrane region" description="Helical" evidence="1">
    <location>
        <begin position="12"/>
        <end position="31"/>
    </location>
</feature>
<feature type="domain" description="DUF6868" evidence="2">
    <location>
        <begin position="1"/>
        <end position="79"/>
    </location>
</feature>
<gene>
    <name evidence="3" type="ORF">SAMN05216236_11693</name>
</gene>
<evidence type="ECO:0000256" key="1">
    <source>
        <dbReference type="SAM" id="Phobius"/>
    </source>
</evidence>
<dbReference type="EMBL" id="FPAW01000016">
    <property type="protein sequence ID" value="SFT98516.1"/>
    <property type="molecule type" value="Genomic_DNA"/>
</dbReference>
<organism evidence="3 4">
    <name type="scientific">Sedimentitalea nanhaiensis</name>
    <dbReference type="NCBI Taxonomy" id="999627"/>
    <lineage>
        <taxon>Bacteria</taxon>
        <taxon>Pseudomonadati</taxon>
        <taxon>Pseudomonadota</taxon>
        <taxon>Alphaproteobacteria</taxon>
        <taxon>Rhodobacterales</taxon>
        <taxon>Paracoccaceae</taxon>
        <taxon>Sedimentitalea</taxon>
    </lineage>
</organism>
<keyword evidence="4" id="KW-1185">Reference proteome</keyword>
<evidence type="ECO:0000259" key="2">
    <source>
        <dbReference type="Pfam" id="PF21742"/>
    </source>
</evidence>
<proteinExistence type="predicted"/>